<sequence>MIFIDKGKNKPKFYASDRYKKKLFNELKVLKTILDTRKYKFVYRGYANALRKGFRSYRENDVYYSKCAYCETVMRTNDIEIEHFRPKGPLKTWDASKDRAQNKLSNTVIPDTGYYWLACDWDNLLPSCPGCNKSGTGKGSWFPLVEESTRGLRSAGQGAEVDEEPLLLNPTKNIDFGKFLSFKEDGTVKPSLGLSPEDLRKAQATIDIYGLGREGLVDARAAVILSLKLELSKDFELSEIQQTYLASSSEFSLMASQVIENLIEAM</sequence>
<proteinExistence type="predicted"/>
<accession>J1I8W1</accession>
<dbReference type="RefSeq" id="WP_002660852.1">
    <property type="nucleotide sequence ID" value="NZ_JH719942.1"/>
</dbReference>
<evidence type="ECO:0000313" key="2">
    <source>
        <dbReference type="Proteomes" id="UP000005113"/>
    </source>
</evidence>
<name>J1I8W1_9BACT</name>
<dbReference type="CDD" id="cd00085">
    <property type="entry name" value="HNHc"/>
    <property type="match status" value="1"/>
</dbReference>
<dbReference type="HOGENOM" id="CLU_071576_0_0_10"/>
<reference evidence="2" key="1">
    <citation type="journal article" date="2012" name="Stand. Genomic Sci.">
        <title>Permanent draft genome sequence of the gliding predator Saprospira grandis strain Sa g1 (= HR1).</title>
        <authorList>
            <person name="Mavromatis K."/>
            <person name="Chertkov O."/>
            <person name="Lapidus A."/>
            <person name="Nolan M."/>
            <person name="Lucas S."/>
            <person name="Tice H."/>
            <person name="Del Rio T.G."/>
            <person name="Cheng J.F."/>
            <person name="Han C."/>
            <person name="Tapia R."/>
            <person name="Bruce D."/>
            <person name="Goodwin L.A."/>
            <person name="Pitluck S."/>
            <person name="Huntemann M."/>
            <person name="Liolios K."/>
            <person name="Pagani I."/>
            <person name="Ivanova N."/>
            <person name="Mikhailova N."/>
            <person name="Pati A."/>
            <person name="Chen A."/>
            <person name="Palaniappan K."/>
            <person name="Land M."/>
            <person name="Brambilla E.M."/>
            <person name="Rohde M."/>
            <person name="Spring S."/>
            <person name="Goker M."/>
            <person name="Detter J.C."/>
            <person name="Bristow J."/>
            <person name="Eisen J.A."/>
            <person name="Markowitz V."/>
            <person name="Hugenholtz P."/>
            <person name="Kyrpides N.C."/>
            <person name="Klenk H.P."/>
            <person name="Woyke T."/>
        </authorList>
    </citation>
    <scope>NUCLEOTIDE SEQUENCE [LARGE SCALE GENOMIC DNA]</scope>
    <source>
        <strain evidence="2">DSM 2844</strain>
    </source>
</reference>
<dbReference type="AlphaFoldDB" id="J1I8W1"/>
<dbReference type="Proteomes" id="UP000005113">
    <property type="component" value="Unassembled WGS sequence"/>
</dbReference>
<evidence type="ECO:0008006" key="3">
    <source>
        <dbReference type="Google" id="ProtNLM"/>
    </source>
</evidence>
<protein>
    <recommendedName>
        <fullName evidence="3">TIGR02646 family protein</fullName>
    </recommendedName>
</protein>
<dbReference type="Gene3D" id="1.10.30.50">
    <property type="match status" value="1"/>
</dbReference>
<dbReference type="OrthoDB" id="5918473at2"/>
<gene>
    <name evidence="1" type="ORF">SapgrDRAFT_3264</name>
</gene>
<dbReference type="InterPro" id="IPR003615">
    <property type="entry name" value="HNH_nuc"/>
</dbReference>
<organism evidence="1 2">
    <name type="scientific">Saprospira grandis DSM 2844</name>
    <dbReference type="NCBI Taxonomy" id="694433"/>
    <lineage>
        <taxon>Bacteria</taxon>
        <taxon>Pseudomonadati</taxon>
        <taxon>Bacteroidota</taxon>
        <taxon>Saprospiria</taxon>
        <taxon>Saprospirales</taxon>
        <taxon>Saprospiraceae</taxon>
        <taxon>Saprospira</taxon>
    </lineage>
</organism>
<evidence type="ECO:0000313" key="1">
    <source>
        <dbReference type="EMBL" id="EJF54908.1"/>
    </source>
</evidence>
<dbReference type="EMBL" id="JH719942">
    <property type="protein sequence ID" value="EJF54908.1"/>
    <property type="molecule type" value="Genomic_DNA"/>
</dbReference>